<evidence type="ECO:0000313" key="2">
    <source>
        <dbReference type="Proteomes" id="UP000199229"/>
    </source>
</evidence>
<dbReference type="OrthoDB" id="2046097at2"/>
<protein>
    <submittedName>
        <fullName evidence="1">Uncharacterized protein</fullName>
    </submittedName>
</protein>
<dbReference type="RefSeq" id="WP_091970416.1">
    <property type="nucleotide sequence ID" value="NZ_FOPM01000006.1"/>
</dbReference>
<accession>A0A1I2T7C4</accession>
<keyword evidence="2" id="KW-1185">Reference proteome</keyword>
<reference evidence="2" key="1">
    <citation type="submission" date="2016-10" db="EMBL/GenBank/DDBJ databases">
        <authorList>
            <person name="Varghese N."/>
            <person name="Submissions S."/>
        </authorList>
    </citation>
    <scope>NUCLEOTIDE SEQUENCE [LARGE SCALE GENOMIC DNA]</scope>
    <source>
        <strain evidence="2">Gh-105</strain>
    </source>
</reference>
<dbReference type="Proteomes" id="UP000199229">
    <property type="component" value="Unassembled WGS sequence"/>
</dbReference>
<proteinExistence type="predicted"/>
<dbReference type="STRING" id="582675.SAMN05192565_106169"/>
<dbReference type="EMBL" id="FOPM01000006">
    <property type="protein sequence ID" value="SFG60843.1"/>
    <property type="molecule type" value="Genomic_DNA"/>
</dbReference>
<dbReference type="AlphaFoldDB" id="A0A1I2T7C4"/>
<organism evidence="1 2">
    <name type="scientific">Methylobacterium gossipiicola</name>
    <dbReference type="NCBI Taxonomy" id="582675"/>
    <lineage>
        <taxon>Bacteria</taxon>
        <taxon>Pseudomonadati</taxon>
        <taxon>Pseudomonadota</taxon>
        <taxon>Alphaproteobacteria</taxon>
        <taxon>Hyphomicrobiales</taxon>
        <taxon>Methylobacteriaceae</taxon>
        <taxon>Methylobacterium</taxon>
    </lineage>
</organism>
<name>A0A1I2T7C4_9HYPH</name>
<evidence type="ECO:0000313" key="1">
    <source>
        <dbReference type="EMBL" id="SFG60843.1"/>
    </source>
</evidence>
<sequence>MAGRKLFSNHGPCRIDVTLFVRAGDDPKDRAGQTDFSLNAGEAQWQDYGNDSNIYLNGISLVAAFDGARIGQQYNVVTRGSRLDDAFNRNNAVDFNFANNTFFLATHQV</sequence>
<gene>
    <name evidence="1" type="ORF">SAMN05192565_106169</name>
</gene>